<dbReference type="OrthoDB" id="9806294at2"/>
<evidence type="ECO:0000256" key="2">
    <source>
        <dbReference type="ARBA" id="ARBA00022596"/>
    </source>
</evidence>
<evidence type="ECO:0000259" key="9">
    <source>
        <dbReference type="Pfam" id="PF08753"/>
    </source>
</evidence>
<dbReference type="InterPro" id="IPR010985">
    <property type="entry name" value="Ribbon_hlx_hlx"/>
</dbReference>
<feature type="binding site" evidence="7">
    <location>
        <position position="79"/>
    </location>
    <ligand>
        <name>Ni(2+)</name>
        <dbReference type="ChEBI" id="CHEBI:49786"/>
    </ligand>
</feature>
<dbReference type="PANTHER" id="PTHR34719">
    <property type="entry name" value="NICKEL-RESPONSIVE REGULATOR"/>
    <property type="match status" value="1"/>
</dbReference>
<dbReference type="InterPro" id="IPR014864">
    <property type="entry name" value="TF_NikR_Ni-bd_C"/>
</dbReference>
<keyword evidence="5 7" id="KW-0238">DNA-binding</keyword>
<evidence type="ECO:0000256" key="4">
    <source>
        <dbReference type="ARBA" id="ARBA00023015"/>
    </source>
</evidence>
<dbReference type="Gene3D" id="3.30.70.1150">
    <property type="entry name" value="ACT-like. Chain A, domain 2"/>
    <property type="match status" value="1"/>
</dbReference>
<organism evidence="10 11">
    <name type="scientific">Fimbriiglobus ruber</name>
    <dbReference type="NCBI Taxonomy" id="1908690"/>
    <lineage>
        <taxon>Bacteria</taxon>
        <taxon>Pseudomonadati</taxon>
        <taxon>Planctomycetota</taxon>
        <taxon>Planctomycetia</taxon>
        <taxon>Gemmatales</taxon>
        <taxon>Gemmataceae</taxon>
        <taxon>Fimbriiglobus</taxon>
    </lineage>
</organism>
<dbReference type="Pfam" id="PF08753">
    <property type="entry name" value="NikR_C"/>
    <property type="match status" value="1"/>
</dbReference>
<dbReference type="InterPro" id="IPR002145">
    <property type="entry name" value="CopG"/>
</dbReference>
<dbReference type="CDD" id="cd22231">
    <property type="entry name" value="RHH_NikR_HicB-like"/>
    <property type="match status" value="1"/>
</dbReference>
<evidence type="ECO:0000256" key="5">
    <source>
        <dbReference type="ARBA" id="ARBA00023125"/>
    </source>
</evidence>
<dbReference type="NCBIfam" id="NF002815">
    <property type="entry name" value="PRK02967.1"/>
    <property type="match status" value="1"/>
</dbReference>
<dbReference type="PANTHER" id="PTHR34719:SF2">
    <property type="entry name" value="NICKEL-RESPONSIVE REGULATOR"/>
    <property type="match status" value="1"/>
</dbReference>
<dbReference type="InterPro" id="IPR045865">
    <property type="entry name" value="ACT-like_dom_sf"/>
</dbReference>
<gene>
    <name evidence="10" type="ORF">FRUB_02794</name>
</gene>
<dbReference type="NCBIfam" id="NF002169">
    <property type="entry name" value="PRK01002.1"/>
    <property type="match status" value="1"/>
</dbReference>
<dbReference type="Proteomes" id="UP000214646">
    <property type="component" value="Unassembled WGS sequence"/>
</dbReference>
<dbReference type="RefSeq" id="WP_088254081.1">
    <property type="nucleotide sequence ID" value="NZ_NIDE01000004.1"/>
</dbReference>
<feature type="domain" description="Transcription factor NikR nickel binding C-terminal" evidence="9">
    <location>
        <begin position="57"/>
        <end position="131"/>
    </location>
</feature>
<evidence type="ECO:0000256" key="7">
    <source>
        <dbReference type="HAMAP-Rule" id="MF_00476"/>
    </source>
</evidence>
<dbReference type="GO" id="GO:0003700">
    <property type="term" value="F:DNA-binding transcription factor activity"/>
    <property type="evidence" value="ECO:0007669"/>
    <property type="project" value="UniProtKB-UniRule"/>
</dbReference>
<comment type="caution">
    <text evidence="10">The sequence shown here is derived from an EMBL/GenBank/DDBJ whole genome shotgun (WGS) entry which is preliminary data.</text>
</comment>
<dbReference type="SUPFAM" id="SSF55021">
    <property type="entry name" value="ACT-like"/>
    <property type="match status" value="1"/>
</dbReference>
<dbReference type="EMBL" id="NIDE01000004">
    <property type="protein sequence ID" value="OWK43195.1"/>
    <property type="molecule type" value="Genomic_DNA"/>
</dbReference>
<feature type="binding site" evidence="7">
    <location>
        <position position="90"/>
    </location>
    <ligand>
        <name>Ni(2+)</name>
        <dbReference type="ChEBI" id="CHEBI:49786"/>
    </ligand>
</feature>
<dbReference type="NCBIfam" id="NF003381">
    <property type="entry name" value="PRK04460.1"/>
    <property type="match status" value="1"/>
</dbReference>
<dbReference type="NCBIfam" id="NF001884">
    <property type="entry name" value="PRK00630.1"/>
    <property type="match status" value="1"/>
</dbReference>
<keyword evidence="11" id="KW-1185">Reference proteome</keyword>
<evidence type="ECO:0000313" key="11">
    <source>
        <dbReference type="Proteomes" id="UP000214646"/>
    </source>
</evidence>
<feature type="domain" description="Ribbon-helix-helix protein CopG" evidence="8">
    <location>
        <begin position="5"/>
        <end position="44"/>
    </location>
</feature>
<dbReference type="SUPFAM" id="SSF47598">
    <property type="entry name" value="Ribbon-helix-helix"/>
    <property type="match status" value="1"/>
</dbReference>
<feature type="binding site" evidence="7">
    <location>
        <position position="92"/>
    </location>
    <ligand>
        <name>Ni(2+)</name>
        <dbReference type="ChEBI" id="CHEBI:49786"/>
    </ligand>
</feature>
<comment type="similarity">
    <text evidence="1 7">Belongs to the transcriptional regulatory CopG/NikR family.</text>
</comment>
<dbReference type="InterPro" id="IPR013321">
    <property type="entry name" value="Arc_rbn_hlx_hlx"/>
</dbReference>
<evidence type="ECO:0000256" key="3">
    <source>
        <dbReference type="ARBA" id="ARBA00022723"/>
    </source>
</evidence>
<proteinExistence type="inferred from homology"/>
<reference evidence="11" key="1">
    <citation type="submission" date="2017-06" db="EMBL/GenBank/DDBJ databases">
        <title>Genome analysis of Fimbriiglobus ruber SP5, the first member of the order Planctomycetales with confirmed chitinolytic capability.</title>
        <authorList>
            <person name="Ravin N.V."/>
            <person name="Rakitin A.L."/>
            <person name="Ivanova A.A."/>
            <person name="Beletsky A.V."/>
            <person name="Kulichevskaya I.S."/>
            <person name="Mardanov A.V."/>
            <person name="Dedysh S.N."/>
        </authorList>
    </citation>
    <scope>NUCLEOTIDE SEQUENCE [LARGE SCALE GENOMIC DNA]</scope>
    <source>
        <strain evidence="11">SP5</strain>
    </source>
</reference>
<evidence type="ECO:0000313" key="10">
    <source>
        <dbReference type="EMBL" id="OWK43195.1"/>
    </source>
</evidence>
<dbReference type="GO" id="GO:0010045">
    <property type="term" value="P:response to nickel cation"/>
    <property type="evidence" value="ECO:0007669"/>
    <property type="project" value="InterPro"/>
</dbReference>
<feature type="binding site" evidence="7">
    <location>
        <position position="98"/>
    </location>
    <ligand>
        <name>Ni(2+)</name>
        <dbReference type="ChEBI" id="CHEBI:49786"/>
    </ligand>
</feature>
<keyword evidence="2 7" id="KW-0533">Nickel</keyword>
<evidence type="ECO:0000256" key="6">
    <source>
        <dbReference type="ARBA" id="ARBA00023163"/>
    </source>
</evidence>
<comment type="cofactor">
    <cofactor evidence="7">
        <name>Ni(2+)</name>
        <dbReference type="ChEBI" id="CHEBI:49786"/>
    </cofactor>
    <text evidence="7">Binds 1 nickel ion per subunit.</text>
</comment>
<dbReference type="InterPro" id="IPR022988">
    <property type="entry name" value="Ni_resp_reg_NikR"/>
</dbReference>
<evidence type="ECO:0000256" key="1">
    <source>
        <dbReference type="ARBA" id="ARBA00008478"/>
    </source>
</evidence>
<keyword evidence="4 7" id="KW-0805">Transcription regulation</keyword>
<dbReference type="HAMAP" id="MF_00476">
    <property type="entry name" value="NikR"/>
    <property type="match status" value="1"/>
</dbReference>
<protein>
    <recommendedName>
        <fullName evidence="7">Putative nickel-responsive regulator</fullName>
    </recommendedName>
</protein>
<dbReference type="Pfam" id="PF01402">
    <property type="entry name" value="RHH_1"/>
    <property type="match status" value="1"/>
</dbReference>
<dbReference type="InterPro" id="IPR027271">
    <property type="entry name" value="Acetolactate_synth/TF_NikR_C"/>
</dbReference>
<comment type="function">
    <text evidence="7">Transcriptional regulator.</text>
</comment>
<evidence type="ECO:0000259" key="8">
    <source>
        <dbReference type="Pfam" id="PF01402"/>
    </source>
</evidence>
<dbReference type="AlphaFoldDB" id="A0A225E3D6"/>
<keyword evidence="6 7" id="KW-0804">Transcription</keyword>
<dbReference type="GO" id="GO:0016151">
    <property type="term" value="F:nickel cation binding"/>
    <property type="evidence" value="ECO:0007669"/>
    <property type="project" value="UniProtKB-UniRule"/>
</dbReference>
<accession>A0A225E3D6</accession>
<dbReference type="GO" id="GO:0003677">
    <property type="term" value="F:DNA binding"/>
    <property type="evidence" value="ECO:0007669"/>
    <property type="project" value="UniProtKB-KW"/>
</dbReference>
<keyword evidence="3 7" id="KW-0479">Metal-binding</keyword>
<dbReference type="InterPro" id="IPR050192">
    <property type="entry name" value="CopG/NikR_regulator"/>
</dbReference>
<name>A0A225E3D6_9BACT</name>
<dbReference type="Gene3D" id="1.10.1220.10">
    <property type="entry name" value="Met repressor-like"/>
    <property type="match status" value="1"/>
</dbReference>
<sequence>MSELVRFSVSLEADLLESFDQFCEQGRFATRSEAIRQLLREKLTTTAWAADAADVAASLTLVYDHHKTRLTDKMLDIQHAHGERVVATMHVHLDHDLCMEVIALRGPALDLQRLAADLSGLKGIHHAQLVVVRATDETANGHAHPHPHDHPHPH</sequence>